<dbReference type="Pfam" id="PF00892">
    <property type="entry name" value="EamA"/>
    <property type="match status" value="1"/>
</dbReference>
<dbReference type="InterPro" id="IPR000620">
    <property type="entry name" value="EamA_dom"/>
</dbReference>
<feature type="transmembrane region" description="Helical" evidence="6">
    <location>
        <begin position="235"/>
        <end position="254"/>
    </location>
</feature>
<protein>
    <recommendedName>
        <fullName evidence="6">WAT1-related protein</fullName>
    </recommendedName>
</protein>
<keyword evidence="4 6" id="KW-1133">Transmembrane helix</keyword>
<dbReference type="Proteomes" id="UP001153555">
    <property type="component" value="Unassembled WGS sequence"/>
</dbReference>
<sequence>MLYTYALSALVVAPLAYIFHRKAKLPPFTTGIMLKFCSLGVLGFVAQYLGNVGIALSNPTLGSAMSNLTPATTFILAILFRMEKIDLRSSSSLAKITGTILSMAGAFVVVLYEGPPIIGHTAHKSMGLPLFSLSAQSNWIAGGLALAAEYIIVSIWYTYQAKVIKKYPAEFVLVFFYNVTCCALSLVDCLFREQNFDAWKVKPDVRLISILYAGTLGTGLTILIHSWGLHVKGPVYVALFLPMSIAIAAIMGLILLADTLHLGCILGSIIISAGFYTVIWGKAKEENGDNKHEGYEDLESSSPCASSSAPLLE</sequence>
<dbReference type="AlphaFoldDB" id="A0A9N7N7K5"/>
<evidence type="ECO:0000256" key="3">
    <source>
        <dbReference type="ARBA" id="ARBA00022692"/>
    </source>
</evidence>
<feature type="region of interest" description="Disordered" evidence="7">
    <location>
        <begin position="290"/>
        <end position="313"/>
    </location>
</feature>
<dbReference type="EMBL" id="CACSLK010027752">
    <property type="protein sequence ID" value="CAA0828493.1"/>
    <property type="molecule type" value="Genomic_DNA"/>
</dbReference>
<dbReference type="OrthoDB" id="1727045at2759"/>
<dbReference type="SUPFAM" id="SSF103481">
    <property type="entry name" value="Multidrug resistance efflux transporter EmrE"/>
    <property type="match status" value="2"/>
</dbReference>
<name>A0A9N7N7K5_STRHE</name>
<dbReference type="GO" id="GO:0016020">
    <property type="term" value="C:membrane"/>
    <property type="evidence" value="ECO:0007669"/>
    <property type="project" value="UniProtKB-SubCell"/>
</dbReference>
<feature type="compositionally biased region" description="Low complexity" evidence="7">
    <location>
        <begin position="300"/>
        <end position="313"/>
    </location>
</feature>
<dbReference type="PANTHER" id="PTHR31218">
    <property type="entry name" value="WAT1-RELATED PROTEIN"/>
    <property type="match status" value="1"/>
</dbReference>
<evidence type="ECO:0000313" key="9">
    <source>
        <dbReference type="EMBL" id="CAA0828493.1"/>
    </source>
</evidence>
<keyword evidence="5 6" id="KW-0472">Membrane</keyword>
<feature type="transmembrane region" description="Helical" evidence="6">
    <location>
        <begin position="32"/>
        <end position="49"/>
    </location>
</feature>
<evidence type="ECO:0000256" key="2">
    <source>
        <dbReference type="ARBA" id="ARBA00007635"/>
    </source>
</evidence>
<evidence type="ECO:0000259" key="8">
    <source>
        <dbReference type="Pfam" id="PF00892"/>
    </source>
</evidence>
<comment type="subcellular location">
    <subcellularLocation>
        <location evidence="1 6">Membrane</location>
        <topology evidence="1 6">Multi-pass membrane protein</topology>
    </subcellularLocation>
</comment>
<feature type="transmembrane region" description="Helical" evidence="6">
    <location>
        <begin position="207"/>
        <end position="228"/>
    </location>
</feature>
<keyword evidence="3 6" id="KW-0812">Transmembrane</keyword>
<keyword evidence="10" id="KW-1185">Reference proteome</keyword>
<evidence type="ECO:0000256" key="1">
    <source>
        <dbReference type="ARBA" id="ARBA00004141"/>
    </source>
</evidence>
<evidence type="ECO:0000256" key="5">
    <source>
        <dbReference type="ARBA" id="ARBA00023136"/>
    </source>
</evidence>
<feature type="transmembrane region" description="Helical" evidence="6">
    <location>
        <begin position="171"/>
        <end position="187"/>
    </location>
</feature>
<proteinExistence type="inferred from homology"/>
<comment type="similarity">
    <text evidence="2 6">Belongs to the drug/metabolite transporter (DMT) superfamily. Plant drug/metabolite exporter (P-DME) (TC 2.A.7.4) family.</text>
</comment>
<evidence type="ECO:0000256" key="7">
    <source>
        <dbReference type="SAM" id="MobiDB-lite"/>
    </source>
</evidence>
<accession>A0A9N7N7K5</accession>
<dbReference type="InterPro" id="IPR037185">
    <property type="entry name" value="EmrE-like"/>
</dbReference>
<reference evidence="9" key="1">
    <citation type="submission" date="2019-12" db="EMBL/GenBank/DDBJ databases">
        <authorList>
            <person name="Scholes J."/>
        </authorList>
    </citation>
    <scope>NUCLEOTIDE SEQUENCE</scope>
</reference>
<organism evidence="9 10">
    <name type="scientific">Striga hermonthica</name>
    <name type="common">Purple witchweed</name>
    <name type="synonym">Buchnera hermonthica</name>
    <dbReference type="NCBI Taxonomy" id="68872"/>
    <lineage>
        <taxon>Eukaryota</taxon>
        <taxon>Viridiplantae</taxon>
        <taxon>Streptophyta</taxon>
        <taxon>Embryophyta</taxon>
        <taxon>Tracheophyta</taxon>
        <taxon>Spermatophyta</taxon>
        <taxon>Magnoliopsida</taxon>
        <taxon>eudicotyledons</taxon>
        <taxon>Gunneridae</taxon>
        <taxon>Pentapetalae</taxon>
        <taxon>asterids</taxon>
        <taxon>lamiids</taxon>
        <taxon>Lamiales</taxon>
        <taxon>Orobanchaceae</taxon>
        <taxon>Buchnereae</taxon>
        <taxon>Striga</taxon>
    </lineage>
</organism>
<feature type="transmembrane region" description="Helical" evidence="6">
    <location>
        <begin position="61"/>
        <end position="80"/>
    </location>
</feature>
<evidence type="ECO:0000256" key="4">
    <source>
        <dbReference type="ARBA" id="ARBA00022989"/>
    </source>
</evidence>
<dbReference type="GO" id="GO:0022857">
    <property type="term" value="F:transmembrane transporter activity"/>
    <property type="evidence" value="ECO:0007669"/>
    <property type="project" value="InterPro"/>
</dbReference>
<feature type="transmembrane region" description="Helical" evidence="6">
    <location>
        <begin position="139"/>
        <end position="159"/>
    </location>
</feature>
<feature type="transmembrane region" description="Helical" evidence="6">
    <location>
        <begin position="260"/>
        <end position="281"/>
    </location>
</feature>
<evidence type="ECO:0000256" key="6">
    <source>
        <dbReference type="RuleBase" id="RU363077"/>
    </source>
</evidence>
<feature type="transmembrane region" description="Helical" evidence="6">
    <location>
        <begin position="5"/>
        <end position="20"/>
    </location>
</feature>
<evidence type="ECO:0000313" key="10">
    <source>
        <dbReference type="Proteomes" id="UP001153555"/>
    </source>
</evidence>
<comment type="caution">
    <text evidence="9">The sequence shown here is derived from an EMBL/GenBank/DDBJ whole genome shotgun (WGS) entry which is preliminary data.</text>
</comment>
<gene>
    <name evidence="9" type="ORF">SHERM_24188</name>
</gene>
<feature type="domain" description="EamA" evidence="8">
    <location>
        <begin position="145"/>
        <end position="279"/>
    </location>
</feature>
<dbReference type="InterPro" id="IPR030184">
    <property type="entry name" value="WAT1-related"/>
</dbReference>
<feature type="transmembrane region" description="Helical" evidence="6">
    <location>
        <begin position="92"/>
        <end position="112"/>
    </location>
</feature>